<accession>A0A0R2I024</accession>
<dbReference type="PATRIC" id="fig|396268.3.peg.942"/>
<dbReference type="GO" id="GO:0016853">
    <property type="term" value="F:isomerase activity"/>
    <property type="evidence" value="ECO:0007669"/>
    <property type="project" value="UniProtKB-KW"/>
</dbReference>
<dbReference type="InterPro" id="IPR036237">
    <property type="entry name" value="Xyl_isomerase-like_sf"/>
</dbReference>
<dbReference type="Gene3D" id="3.20.20.150">
    <property type="entry name" value="Divalent-metal-dependent TIM barrel enzymes"/>
    <property type="match status" value="1"/>
</dbReference>
<name>A0A0R2I024_9LACO</name>
<reference evidence="2 3" key="1">
    <citation type="journal article" date="2015" name="Genome Announc.">
        <title>Expanding the biotechnology potential of lactobacilli through comparative genomics of 213 strains and associated genera.</title>
        <authorList>
            <person name="Sun Z."/>
            <person name="Harris H.M."/>
            <person name="McCann A."/>
            <person name="Guo C."/>
            <person name="Argimon S."/>
            <person name="Zhang W."/>
            <person name="Yang X."/>
            <person name="Jeffery I.B."/>
            <person name="Cooney J.C."/>
            <person name="Kagawa T.F."/>
            <person name="Liu W."/>
            <person name="Song Y."/>
            <person name="Salvetti E."/>
            <person name="Wrobel A."/>
            <person name="Rasinkangas P."/>
            <person name="Parkhill J."/>
            <person name="Rea M.C."/>
            <person name="O'Sullivan O."/>
            <person name="Ritari J."/>
            <person name="Douillard F.P."/>
            <person name="Paul Ross R."/>
            <person name="Yang R."/>
            <person name="Briner A.E."/>
            <person name="Felis G.E."/>
            <person name="de Vos W.M."/>
            <person name="Barrangou R."/>
            <person name="Klaenhammer T.R."/>
            <person name="Caufield P.W."/>
            <person name="Cui Y."/>
            <person name="Zhang H."/>
            <person name="O'Toole P.W."/>
        </authorList>
    </citation>
    <scope>NUCLEOTIDE SEQUENCE [LARGE SCALE GENOMIC DNA]</scope>
    <source>
        <strain evidence="2 3">DSM 17896</strain>
    </source>
</reference>
<organism evidence="2 3">
    <name type="scientific">Limosilactobacillus secaliphilus</name>
    <dbReference type="NCBI Taxonomy" id="396268"/>
    <lineage>
        <taxon>Bacteria</taxon>
        <taxon>Bacillati</taxon>
        <taxon>Bacillota</taxon>
        <taxon>Bacilli</taxon>
        <taxon>Lactobacillales</taxon>
        <taxon>Lactobacillaceae</taxon>
        <taxon>Limosilactobacillus</taxon>
    </lineage>
</organism>
<keyword evidence="3" id="KW-1185">Reference proteome</keyword>
<dbReference type="InterPro" id="IPR013022">
    <property type="entry name" value="Xyl_isomerase-like_TIM-brl"/>
</dbReference>
<dbReference type="AlphaFoldDB" id="A0A0R2I024"/>
<sequence>MKFGIRAHDVHIFDDMSALSAKLKELGFSYLQFAPRVSLKETSQKGYRMNAGLASYVQRTLAANGISIATLGCYGNMEHPDLAERQRFMNLFSQYITLAHNFGAPLVVTETGTVHPGVSPTTENFTEEAVDLTIKQIQKQVKVAEKAGVLVGIEPGINHPIHDVATIDRMLDWIDSPNLKLVIDPVGLVSDKDPDANQIAETMIDHYNDIIYGFHINDYRYIDGKKQKVNFGTGEVDLPRMVKTIEAAQPHAIMELDGLPDLEPCLKYVHENLLN</sequence>
<dbReference type="Pfam" id="PF01261">
    <property type="entry name" value="AP_endonuc_2"/>
    <property type="match status" value="1"/>
</dbReference>
<comment type="caution">
    <text evidence="2">The sequence shown here is derived from an EMBL/GenBank/DDBJ whole genome shotgun (WGS) entry which is preliminary data.</text>
</comment>
<dbReference type="Proteomes" id="UP000050934">
    <property type="component" value="Unassembled WGS sequence"/>
</dbReference>
<gene>
    <name evidence="2" type="ORF">IV45_GL000930</name>
</gene>
<feature type="domain" description="Xylose isomerase-like TIM barrel" evidence="1">
    <location>
        <begin position="21"/>
        <end position="249"/>
    </location>
</feature>
<dbReference type="STRING" id="396268.IV45_GL000930"/>
<dbReference type="SUPFAM" id="SSF51658">
    <property type="entry name" value="Xylose isomerase-like"/>
    <property type="match status" value="1"/>
</dbReference>
<proteinExistence type="predicted"/>
<evidence type="ECO:0000313" key="3">
    <source>
        <dbReference type="Proteomes" id="UP000050934"/>
    </source>
</evidence>
<dbReference type="InterPro" id="IPR050312">
    <property type="entry name" value="IolE/XylAMocC-like"/>
</dbReference>
<protein>
    <submittedName>
        <fullName evidence="2">Xylose isomerase domain-containing protein TIM barrel</fullName>
    </submittedName>
</protein>
<dbReference type="RefSeq" id="WP_057741929.1">
    <property type="nucleotide sequence ID" value="NZ_JQBW01000010.1"/>
</dbReference>
<dbReference type="EMBL" id="JQBW01000010">
    <property type="protein sequence ID" value="KRN58483.1"/>
    <property type="molecule type" value="Genomic_DNA"/>
</dbReference>
<keyword evidence="2" id="KW-0413">Isomerase</keyword>
<evidence type="ECO:0000313" key="2">
    <source>
        <dbReference type="EMBL" id="KRN58483.1"/>
    </source>
</evidence>
<evidence type="ECO:0000259" key="1">
    <source>
        <dbReference type="Pfam" id="PF01261"/>
    </source>
</evidence>
<dbReference type="PANTHER" id="PTHR12110">
    <property type="entry name" value="HYDROXYPYRUVATE ISOMERASE"/>
    <property type="match status" value="1"/>
</dbReference>